<evidence type="ECO:0000313" key="3">
    <source>
        <dbReference type="Proteomes" id="UP000272729"/>
    </source>
</evidence>
<evidence type="ECO:0000313" key="2">
    <source>
        <dbReference type="EMBL" id="RKT74405.1"/>
    </source>
</evidence>
<reference evidence="2 3" key="1">
    <citation type="submission" date="2018-10" db="EMBL/GenBank/DDBJ databases">
        <title>Sequencing the genomes of 1000 actinobacteria strains.</title>
        <authorList>
            <person name="Klenk H.-P."/>
        </authorList>
    </citation>
    <scope>NUCLEOTIDE SEQUENCE [LARGE SCALE GENOMIC DNA]</scope>
    <source>
        <strain evidence="2 3">DSM 43911</strain>
    </source>
</reference>
<proteinExistence type="predicted"/>
<dbReference type="Proteomes" id="UP000272729">
    <property type="component" value="Unassembled WGS sequence"/>
</dbReference>
<evidence type="ECO:0000256" key="1">
    <source>
        <dbReference type="SAM" id="MobiDB-lite"/>
    </source>
</evidence>
<protein>
    <submittedName>
        <fullName evidence="2">Uncharacterized protein</fullName>
    </submittedName>
</protein>
<feature type="region of interest" description="Disordered" evidence="1">
    <location>
        <begin position="103"/>
        <end position="130"/>
    </location>
</feature>
<sequence>MWREAKAAIAQAQADHVPAIDLQQRSVTLHNTLTDARTTATTQARSARSSATTTRTSNPSATRTRDTVARALRGKDISLALRFGVGCGRCARRGGARRARKIAPCSGSSSLGPARPVNRAGPALPRTPTRWGRCAVRRPRGSRRRRFASVDTRVYAWPMGRAGAGRLLTEATDRVLHRSLAFCSLAQERMLNVREGLHDLACQRSSGKADRTAPGRNQRPSRRQGHSCRHTDAPARCATRYLSTPPAAAAGTP</sequence>
<feature type="region of interest" description="Disordered" evidence="1">
    <location>
        <begin position="204"/>
        <end position="253"/>
    </location>
</feature>
<feature type="compositionally biased region" description="Low complexity" evidence="1">
    <location>
        <begin position="36"/>
        <end position="62"/>
    </location>
</feature>
<comment type="caution">
    <text evidence="2">The sequence shown here is derived from an EMBL/GenBank/DDBJ whole genome shotgun (WGS) entry which is preliminary data.</text>
</comment>
<feature type="compositionally biased region" description="Basic residues" evidence="1">
    <location>
        <begin position="219"/>
        <end position="228"/>
    </location>
</feature>
<accession>A0A495XMH7</accession>
<feature type="region of interest" description="Disordered" evidence="1">
    <location>
        <begin position="36"/>
        <end position="65"/>
    </location>
</feature>
<name>A0A495XMH7_9PSEU</name>
<dbReference type="AlphaFoldDB" id="A0A495XMH7"/>
<organism evidence="2 3">
    <name type="scientific">Saccharothrix variisporea</name>
    <dbReference type="NCBI Taxonomy" id="543527"/>
    <lineage>
        <taxon>Bacteria</taxon>
        <taxon>Bacillati</taxon>
        <taxon>Actinomycetota</taxon>
        <taxon>Actinomycetes</taxon>
        <taxon>Pseudonocardiales</taxon>
        <taxon>Pseudonocardiaceae</taxon>
        <taxon>Saccharothrix</taxon>
    </lineage>
</organism>
<gene>
    <name evidence="2" type="ORF">DFJ66_7759</name>
</gene>
<dbReference type="EMBL" id="RBXR01000001">
    <property type="protein sequence ID" value="RKT74405.1"/>
    <property type="molecule type" value="Genomic_DNA"/>
</dbReference>
<keyword evidence="3" id="KW-1185">Reference proteome</keyword>